<sequence length="106" mass="11432">MWRLSHITKTLRSHRLDQGQDFSTSDSIGIFGIVQYQVTLLVLASTSANKSFMYWSTSGFAVLHASLVSSVASGLLDSIGLTFGMSFKNSKAFTLAQKAGAYSSVT</sequence>
<accession>A0A1R1YNF3</accession>
<organism evidence="1 2">
    <name type="scientific">Smittium culicis</name>
    <dbReference type="NCBI Taxonomy" id="133412"/>
    <lineage>
        <taxon>Eukaryota</taxon>
        <taxon>Fungi</taxon>
        <taxon>Fungi incertae sedis</taxon>
        <taxon>Zoopagomycota</taxon>
        <taxon>Kickxellomycotina</taxon>
        <taxon>Harpellomycetes</taxon>
        <taxon>Harpellales</taxon>
        <taxon>Legeriomycetaceae</taxon>
        <taxon>Smittium</taxon>
    </lineage>
</organism>
<reference evidence="2" key="1">
    <citation type="submission" date="2017-01" db="EMBL/GenBank/DDBJ databases">
        <authorList>
            <person name="Wang Y."/>
            <person name="White M."/>
            <person name="Kvist S."/>
            <person name="Moncalvo J.-M."/>
        </authorList>
    </citation>
    <scope>NUCLEOTIDE SEQUENCE [LARGE SCALE GENOMIC DNA]</scope>
    <source>
        <strain evidence="2">ID-206-W2</strain>
    </source>
</reference>
<keyword evidence="2" id="KW-1185">Reference proteome</keyword>
<evidence type="ECO:0000313" key="2">
    <source>
        <dbReference type="Proteomes" id="UP000187429"/>
    </source>
</evidence>
<protein>
    <submittedName>
        <fullName evidence="1">Uncharacterized protein</fullName>
    </submittedName>
</protein>
<proteinExistence type="predicted"/>
<comment type="caution">
    <text evidence="1">The sequence shown here is derived from an EMBL/GenBank/DDBJ whole genome shotgun (WGS) entry which is preliminary data.</text>
</comment>
<feature type="non-terminal residue" evidence="1">
    <location>
        <position position="106"/>
    </location>
</feature>
<dbReference type="EMBL" id="LSSM01000614">
    <property type="protein sequence ID" value="OMJ28370.1"/>
    <property type="molecule type" value="Genomic_DNA"/>
</dbReference>
<evidence type="ECO:0000313" key="1">
    <source>
        <dbReference type="EMBL" id="OMJ28370.1"/>
    </source>
</evidence>
<gene>
    <name evidence="1" type="ORF">AYI69_g2154</name>
</gene>
<dbReference type="AlphaFoldDB" id="A0A1R1YNF3"/>
<name>A0A1R1YNF3_9FUNG</name>
<dbReference type="Proteomes" id="UP000187429">
    <property type="component" value="Unassembled WGS sequence"/>
</dbReference>